<keyword evidence="1" id="KW-0472">Membrane</keyword>
<organism evidence="3 4">
    <name type="scientific">Serinicoccus hydrothermalis</name>
    <dbReference type="NCBI Taxonomy" id="1758689"/>
    <lineage>
        <taxon>Bacteria</taxon>
        <taxon>Bacillati</taxon>
        <taxon>Actinomycetota</taxon>
        <taxon>Actinomycetes</taxon>
        <taxon>Micrococcales</taxon>
        <taxon>Ornithinimicrobiaceae</taxon>
        <taxon>Serinicoccus</taxon>
    </lineage>
</organism>
<keyword evidence="4" id="KW-1185">Reference proteome</keyword>
<dbReference type="STRING" id="1758689.SGUI_2033"/>
<keyword evidence="1" id="KW-1133">Transmembrane helix</keyword>
<evidence type="ECO:0000259" key="2">
    <source>
        <dbReference type="Pfam" id="PF23494"/>
    </source>
</evidence>
<accession>A0A1B1NDB5</accession>
<dbReference type="InterPro" id="IPR057798">
    <property type="entry name" value="PH_YqeB"/>
</dbReference>
<dbReference type="KEGG" id="serj:SGUI_2033"/>
<name>A0A1B1NDB5_9MICO</name>
<evidence type="ECO:0000313" key="4">
    <source>
        <dbReference type="Proteomes" id="UP000092482"/>
    </source>
</evidence>
<dbReference type="EMBL" id="CP014989">
    <property type="protein sequence ID" value="ANS79429.1"/>
    <property type="molecule type" value="Genomic_DNA"/>
</dbReference>
<reference evidence="3 4" key="1">
    <citation type="submission" date="2016-03" db="EMBL/GenBank/DDBJ databases">
        <title>Shallow-sea hydrothermal system.</title>
        <authorList>
            <person name="Tang K."/>
        </authorList>
    </citation>
    <scope>NUCLEOTIDE SEQUENCE [LARGE SCALE GENOMIC DNA]</scope>
    <source>
        <strain evidence="3 4">JLT9</strain>
    </source>
</reference>
<proteinExistence type="predicted"/>
<dbReference type="Proteomes" id="UP000092482">
    <property type="component" value="Chromosome"/>
</dbReference>
<feature type="transmembrane region" description="Helical" evidence="1">
    <location>
        <begin position="55"/>
        <end position="78"/>
    </location>
</feature>
<keyword evidence="1" id="KW-0812">Transmembrane</keyword>
<dbReference type="Pfam" id="PF23494">
    <property type="entry name" value="bPH_10"/>
    <property type="match status" value="1"/>
</dbReference>
<evidence type="ECO:0000256" key="1">
    <source>
        <dbReference type="SAM" id="Phobius"/>
    </source>
</evidence>
<dbReference type="AlphaFoldDB" id="A0A1B1NDB5"/>
<evidence type="ECO:0000313" key="3">
    <source>
        <dbReference type="EMBL" id="ANS79429.1"/>
    </source>
</evidence>
<sequence>MVGGFDRGGRVFVVGGFAVAGIVAGFVLPLLARWAAGLPWVPFQGPLELISSFDATWLVWGRPLIGALLGLAFGLYVVAGTPVLEIRDDALEVRRNGQVQRVIPRETVGGVHLRGSKTVVEAKEGRVLFEDDVEGGKDAIRQAFVDHGYPWEGGPATRSDGSS</sequence>
<protein>
    <submittedName>
        <fullName evidence="3">Uncharacterized protein yqeB</fullName>
    </submittedName>
</protein>
<feature type="transmembrane region" description="Helical" evidence="1">
    <location>
        <begin position="12"/>
        <end position="35"/>
    </location>
</feature>
<gene>
    <name evidence="3" type="ORF">SGUI_2033</name>
</gene>
<feature type="domain" description="YqeB PH" evidence="2">
    <location>
        <begin position="4"/>
        <end position="152"/>
    </location>
</feature>